<reference evidence="3 4" key="1">
    <citation type="submission" date="2023-08" db="EMBL/GenBank/DDBJ databases">
        <authorList>
            <person name="Joshi A."/>
            <person name="Thite S."/>
        </authorList>
    </citation>
    <scope>NUCLEOTIDE SEQUENCE [LARGE SCALE GENOMIC DNA]</scope>
    <source>
        <strain evidence="3 4">AC40</strain>
    </source>
</reference>
<evidence type="ECO:0000313" key="4">
    <source>
        <dbReference type="Proteomes" id="UP001231616"/>
    </source>
</evidence>
<protein>
    <submittedName>
        <fullName evidence="3">Aldo/keto reductase</fullName>
    </submittedName>
</protein>
<dbReference type="PROSITE" id="PS51318">
    <property type="entry name" value="TAT"/>
    <property type="match status" value="1"/>
</dbReference>
<dbReference type="Gene3D" id="3.20.20.100">
    <property type="entry name" value="NADP-dependent oxidoreductase domain"/>
    <property type="match status" value="1"/>
</dbReference>
<keyword evidence="4" id="KW-1185">Reference proteome</keyword>
<feature type="chain" id="PRO_5047335586" evidence="1">
    <location>
        <begin position="35"/>
        <end position="326"/>
    </location>
</feature>
<dbReference type="Proteomes" id="UP001231616">
    <property type="component" value="Unassembled WGS sequence"/>
</dbReference>
<sequence>MNNRFTRRQSLKLLGASVAASLLPSLPLFGQSMAALSAGEHSQNTSSDGLYQKRYGKSDKTLPVIGMGTWRTFNVGRDPQLLNARMEVVRAFFQLGGGLIDSSPMYGSAPDVMGYALQQLGIPSRLFSAEKVWSPAGGSTREQVDDLQSRWKVPQFDLVQVHNLTDWREHLAELRDMKAEGKIGYIGITTSHGRRHREIEQIMAAGDIDFVQLTYNITQRRAESRLLPLAEEQGIAVIANRPYNGGSLIKALKRRGETLPEWAQAECGCTTWADFLLKYIVSHPGITCVIPATTQLEHLQENMRAGHHPMPSASNRQRMVRYIESL</sequence>
<proteinExistence type="predicted"/>
<organism evidence="3 4">
    <name type="scientific">Alkalimonas collagenimarina</name>
    <dbReference type="NCBI Taxonomy" id="400390"/>
    <lineage>
        <taxon>Bacteria</taxon>
        <taxon>Pseudomonadati</taxon>
        <taxon>Pseudomonadota</taxon>
        <taxon>Gammaproteobacteria</taxon>
        <taxon>Alkalimonas</taxon>
    </lineage>
</organism>
<dbReference type="Pfam" id="PF00248">
    <property type="entry name" value="Aldo_ket_red"/>
    <property type="match status" value="1"/>
</dbReference>
<dbReference type="InterPro" id="IPR023210">
    <property type="entry name" value="NADP_OxRdtase_dom"/>
</dbReference>
<feature type="signal peptide" evidence="1">
    <location>
        <begin position="1"/>
        <end position="34"/>
    </location>
</feature>
<evidence type="ECO:0000256" key="1">
    <source>
        <dbReference type="SAM" id="SignalP"/>
    </source>
</evidence>
<gene>
    <name evidence="3" type="ORF">Q3O60_01015</name>
</gene>
<dbReference type="PANTHER" id="PTHR43312:SF1">
    <property type="entry name" value="NADP-DEPENDENT OXIDOREDUCTASE DOMAIN-CONTAINING PROTEIN"/>
    <property type="match status" value="1"/>
</dbReference>
<comment type="caution">
    <text evidence="3">The sequence shown here is derived from an EMBL/GenBank/DDBJ whole genome shotgun (WGS) entry which is preliminary data.</text>
</comment>
<dbReference type="RefSeq" id="WP_305892039.1">
    <property type="nucleotide sequence ID" value="NZ_JAUZVZ010000001.1"/>
</dbReference>
<name>A0ABT9GUP4_9GAMM</name>
<dbReference type="InterPro" id="IPR036812">
    <property type="entry name" value="NAD(P)_OxRdtase_dom_sf"/>
</dbReference>
<dbReference type="SUPFAM" id="SSF51430">
    <property type="entry name" value="NAD(P)-linked oxidoreductase"/>
    <property type="match status" value="1"/>
</dbReference>
<evidence type="ECO:0000313" key="3">
    <source>
        <dbReference type="EMBL" id="MDP4534772.1"/>
    </source>
</evidence>
<accession>A0ABT9GUP4</accession>
<dbReference type="InterPro" id="IPR053135">
    <property type="entry name" value="AKR2_Oxidoreductase"/>
</dbReference>
<evidence type="ECO:0000259" key="2">
    <source>
        <dbReference type="Pfam" id="PF00248"/>
    </source>
</evidence>
<dbReference type="EMBL" id="JAUZVZ010000001">
    <property type="protein sequence ID" value="MDP4534772.1"/>
    <property type="molecule type" value="Genomic_DNA"/>
</dbReference>
<dbReference type="InterPro" id="IPR006311">
    <property type="entry name" value="TAT_signal"/>
</dbReference>
<keyword evidence="1" id="KW-0732">Signal</keyword>
<feature type="domain" description="NADP-dependent oxidoreductase" evidence="2">
    <location>
        <begin position="65"/>
        <end position="313"/>
    </location>
</feature>
<dbReference type="CDD" id="cd19095">
    <property type="entry name" value="AKR_PA4992-like"/>
    <property type="match status" value="1"/>
</dbReference>
<dbReference type="PANTHER" id="PTHR43312">
    <property type="entry name" value="D-THREO-ALDOSE 1-DEHYDROGENASE"/>
    <property type="match status" value="1"/>
</dbReference>